<sequence>MHFKHDIVFGFTAVENEDSTIDDGWISIFSRYLTLTLEQILRRKPSIQYVNNFSMVSQKLLQESAVLVLVLNNDFFDNADNVEVAERFVQKEISYHDNNLSGNTRLCLVQRTSLLNHKLPAFLKKSDIFDFKNFNADMEFLNQSNETLIEKVEDDFWLAMLDLSKNICNKLIQLGITESKEESHVINQSERAVYLAKTSDDMDRFRERMKRELLRHGYSVFPDQIMGNDITELPNNIGNFLKECDMSIHLVGEEYGSIIQDNRSIVDFQNMIAADHSVKRNSGQGKKSRGKFLRIIWLSPEIEELNERQKLFIENLKRDVEALKEVDVLQIPFEELKAVVKRKLAEEFLEMPTFNEIEEKTKKKSSVYVICDRQDFSATDDICRFLREQGFEVFTPDFDGELTDLELRHHENLKACDGCLVYMNTGSDHWLQTKLSDIIKAPGLGRNRPIQARGIYLPDKKEIDLNNLNINGTVIINGNGALNEKTLEPFLVKLRK</sequence>
<name>A0ABT8KX14_9BACT</name>
<comment type="caution">
    <text evidence="2">The sequence shown here is derived from an EMBL/GenBank/DDBJ whole genome shotgun (WGS) entry which is preliminary data.</text>
</comment>
<protein>
    <submittedName>
        <fullName evidence="2">DUF4062 domain-containing protein</fullName>
    </submittedName>
</protein>
<proteinExistence type="predicted"/>
<evidence type="ECO:0000313" key="2">
    <source>
        <dbReference type="EMBL" id="MDN5205327.1"/>
    </source>
</evidence>
<keyword evidence="3" id="KW-1185">Reference proteome</keyword>
<dbReference type="EMBL" id="JAUJEA010000016">
    <property type="protein sequence ID" value="MDN5205327.1"/>
    <property type="molecule type" value="Genomic_DNA"/>
</dbReference>
<evidence type="ECO:0000259" key="1">
    <source>
        <dbReference type="Pfam" id="PF13271"/>
    </source>
</evidence>
<accession>A0ABT8KX14</accession>
<evidence type="ECO:0000313" key="3">
    <source>
        <dbReference type="Proteomes" id="UP001172082"/>
    </source>
</evidence>
<gene>
    <name evidence="2" type="ORF">QQ008_28340</name>
</gene>
<reference evidence="2" key="1">
    <citation type="submission" date="2023-06" db="EMBL/GenBank/DDBJ databases">
        <title>Genomic of Parafulvivirga corallium.</title>
        <authorList>
            <person name="Wang G."/>
        </authorList>
    </citation>
    <scope>NUCLEOTIDE SEQUENCE</scope>
    <source>
        <strain evidence="2">BMA10</strain>
    </source>
</reference>
<dbReference type="RefSeq" id="WP_346755349.1">
    <property type="nucleotide sequence ID" value="NZ_JAUJEA010000016.1"/>
</dbReference>
<organism evidence="2 3">
    <name type="scientific">Splendidivirga corallicola</name>
    <dbReference type="NCBI Taxonomy" id="3051826"/>
    <lineage>
        <taxon>Bacteria</taxon>
        <taxon>Pseudomonadati</taxon>
        <taxon>Bacteroidota</taxon>
        <taxon>Cytophagia</taxon>
        <taxon>Cytophagales</taxon>
        <taxon>Splendidivirgaceae</taxon>
        <taxon>Splendidivirga</taxon>
    </lineage>
</organism>
<feature type="domain" description="DUF4062" evidence="1">
    <location>
        <begin position="193"/>
        <end position="266"/>
    </location>
</feature>
<dbReference type="Pfam" id="PF13271">
    <property type="entry name" value="DUF4062"/>
    <property type="match status" value="1"/>
</dbReference>
<dbReference type="InterPro" id="IPR025139">
    <property type="entry name" value="DUF4062"/>
</dbReference>
<dbReference type="Proteomes" id="UP001172082">
    <property type="component" value="Unassembled WGS sequence"/>
</dbReference>